<dbReference type="Proteomes" id="UP000659654">
    <property type="component" value="Unassembled WGS sequence"/>
</dbReference>
<evidence type="ECO:0000313" key="3">
    <source>
        <dbReference type="Proteomes" id="UP000095284"/>
    </source>
</evidence>
<dbReference type="WBParaSite" id="BXY_1529800.1">
    <property type="protein sequence ID" value="BXY_1529800.1"/>
    <property type="gene ID" value="BXY_1529800"/>
</dbReference>
<evidence type="ECO:0000313" key="4">
    <source>
        <dbReference type="Proteomes" id="UP000659654"/>
    </source>
</evidence>
<reference evidence="2" key="2">
    <citation type="submission" date="2020-09" db="EMBL/GenBank/DDBJ databases">
        <authorList>
            <person name="Kikuchi T."/>
        </authorList>
    </citation>
    <scope>NUCLEOTIDE SEQUENCE</scope>
    <source>
        <strain evidence="2">Ka4C1</strain>
    </source>
</reference>
<dbReference type="SUPFAM" id="SSF54403">
    <property type="entry name" value="Cystatin/monellin"/>
    <property type="match status" value="1"/>
</dbReference>
<dbReference type="Proteomes" id="UP000582659">
    <property type="component" value="Unassembled WGS sequence"/>
</dbReference>
<dbReference type="EMBL" id="CAJFDI010000003">
    <property type="protein sequence ID" value="CAD5222359.1"/>
    <property type="molecule type" value="Genomic_DNA"/>
</dbReference>
<evidence type="ECO:0000256" key="1">
    <source>
        <dbReference type="SAM" id="SignalP"/>
    </source>
</evidence>
<sequence length="122" mass="13488">MLSKLTVLFVILLNIQNGVSKSTPKSAPGLPVDLNNPVVQRLAHETVDVYNKQHNTSLKFHQLLSAYSFGSVVGSFYKLNVEVFSDKKAIHFYQIIDKVVVGATGKALHDIISISERLNPPK</sequence>
<keyword evidence="4" id="KW-1185">Reference proteome</keyword>
<protein>
    <submittedName>
        <fullName evidence="2">(pine wood nematode) hypothetical protein</fullName>
    </submittedName>
</protein>
<dbReference type="Proteomes" id="UP000095284">
    <property type="component" value="Unplaced"/>
</dbReference>
<evidence type="ECO:0000313" key="2">
    <source>
        <dbReference type="EMBL" id="CAD5222359.1"/>
    </source>
</evidence>
<feature type="chain" id="PRO_5036308807" evidence="1">
    <location>
        <begin position="21"/>
        <end position="122"/>
    </location>
</feature>
<feature type="signal peptide" evidence="1">
    <location>
        <begin position="1"/>
        <end position="20"/>
    </location>
</feature>
<organism evidence="3 5">
    <name type="scientific">Bursaphelenchus xylophilus</name>
    <name type="common">Pinewood nematode worm</name>
    <name type="synonym">Aphelenchoides xylophilus</name>
    <dbReference type="NCBI Taxonomy" id="6326"/>
    <lineage>
        <taxon>Eukaryota</taxon>
        <taxon>Metazoa</taxon>
        <taxon>Ecdysozoa</taxon>
        <taxon>Nematoda</taxon>
        <taxon>Chromadorea</taxon>
        <taxon>Rhabditida</taxon>
        <taxon>Tylenchina</taxon>
        <taxon>Tylenchomorpha</taxon>
        <taxon>Aphelenchoidea</taxon>
        <taxon>Aphelenchoididae</taxon>
        <taxon>Bursaphelenchus</taxon>
    </lineage>
</organism>
<reference evidence="5" key="1">
    <citation type="submission" date="2016-11" db="UniProtKB">
        <authorList>
            <consortium name="WormBaseParasite"/>
        </authorList>
    </citation>
    <scope>IDENTIFICATION</scope>
</reference>
<name>A0A1I7SQI6_BURXY</name>
<dbReference type="EMBL" id="CAJFCV020000003">
    <property type="protein sequence ID" value="CAG9109950.1"/>
    <property type="molecule type" value="Genomic_DNA"/>
</dbReference>
<dbReference type="Gene3D" id="3.10.450.10">
    <property type="match status" value="1"/>
</dbReference>
<proteinExistence type="predicted"/>
<accession>A0A1I7SQI6</accession>
<dbReference type="SMR" id="A0A1I7SQI6"/>
<gene>
    <name evidence="2" type="ORF">BXYJ_LOCUS7327</name>
</gene>
<evidence type="ECO:0000313" key="5">
    <source>
        <dbReference type="WBParaSite" id="BXY_1529800.1"/>
    </source>
</evidence>
<dbReference type="AlphaFoldDB" id="A0A1I7SQI6"/>
<keyword evidence="1" id="KW-0732">Signal</keyword>
<dbReference type="InterPro" id="IPR046350">
    <property type="entry name" value="Cystatin_sf"/>
</dbReference>